<dbReference type="PROSITE" id="PS00108">
    <property type="entry name" value="PROTEIN_KINASE_ST"/>
    <property type="match status" value="1"/>
</dbReference>
<organism evidence="7 8">
    <name type="scientific">Ichthyophthirius multifiliis</name>
    <name type="common">White spot disease agent</name>
    <name type="synonym">Ich</name>
    <dbReference type="NCBI Taxonomy" id="5932"/>
    <lineage>
        <taxon>Eukaryota</taxon>
        <taxon>Sar</taxon>
        <taxon>Alveolata</taxon>
        <taxon>Ciliophora</taxon>
        <taxon>Intramacronucleata</taxon>
        <taxon>Oligohymenophorea</taxon>
        <taxon>Hymenostomatida</taxon>
        <taxon>Ophryoglenina</taxon>
        <taxon>Ichthyophthirius</taxon>
    </lineage>
</organism>
<dbReference type="EMBL" id="GL983130">
    <property type="protein sequence ID" value="EGR34403.1"/>
    <property type="molecule type" value="Genomic_DNA"/>
</dbReference>
<keyword evidence="7" id="KW-0378">Hydrolase</keyword>
<reference evidence="7 8" key="1">
    <citation type="submission" date="2011-07" db="EMBL/GenBank/DDBJ databases">
        <authorList>
            <person name="Coyne R."/>
            <person name="Brami D."/>
            <person name="Johnson J."/>
            <person name="Hostetler J."/>
            <person name="Hannick L."/>
            <person name="Clark T."/>
            <person name="Cassidy-Hanley D."/>
            <person name="Inman J."/>
        </authorList>
    </citation>
    <scope>NUCLEOTIDE SEQUENCE [LARGE SCALE GENOMIC DNA]</scope>
    <source>
        <strain evidence="7 8">G5</strain>
    </source>
</reference>
<evidence type="ECO:0000256" key="2">
    <source>
        <dbReference type="ARBA" id="ARBA00022840"/>
    </source>
</evidence>
<protein>
    <submittedName>
        <fullName evidence="7">Protein kinase domain protein</fullName>
        <ecNumber evidence="7">2.7.11.22</ecNumber>
        <ecNumber evidence="7">3.6.3.32</ecNumber>
    </submittedName>
</protein>
<proteinExistence type="inferred from homology"/>
<feature type="binding site" evidence="3">
    <location>
        <position position="118"/>
    </location>
    <ligand>
        <name>ATP</name>
        <dbReference type="ChEBI" id="CHEBI:30616"/>
    </ligand>
</feature>
<dbReference type="OMA" id="SEAFACH"/>
<evidence type="ECO:0000256" key="1">
    <source>
        <dbReference type="ARBA" id="ARBA00022741"/>
    </source>
</evidence>
<dbReference type="Gene3D" id="1.10.510.10">
    <property type="entry name" value="Transferase(Phosphotransferase) domain 1"/>
    <property type="match status" value="1"/>
</dbReference>
<dbReference type="PROSITE" id="PS00107">
    <property type="entry name" value="PROTEIN_KINASE_ATP"/>
    <property type="match status" value="1"/>
</dbReference>
<dbReference type="GO" id="GO:0004693">
    <property type="term" value="F:cyclin-dependent protein serine/threonine kinase activity"/>
    <property type="evidence" value="ECO:0007669"/>
    <property type="project" value="UniProtKB-EC"/>
</dbReference>
<dbReference type="PROSITE" id="PS50011">
    <property type="entry name" value="PROTEIN_KINASE_DOM"/>
    <property type="match status" value="1"/>
</dbReference>
<keyword evidence="5" id="KW-0175">Coiled coil</keyword>
<dbReference type="InterPro" id="IPR000719">
    <property type="entry name" value="Prot_kinase_dom"/>
</dbReference>
<dbReference type="EC" id="2.7.11.22" evidence="7"/>
<name>G0QK58_ICHMU</name>
<dbReference type="InParanoid" id="G0QK58"/>
<keyword evidence="2 3" id="KW-0067">ATP-binding</keyword>
<dbReference type="InterPro" id="IPR011009">
    <property type="entry name" value="Kinase-like_dom_sf"/>
</dbReference>
<gene>
    <name evidence="7" type="ORF">IMG5_013210</name>
</gene>
<dbReference type="SMART" id="SM00220">
    <property type="entry name" value="S_TKc"/>
    <property type="match status" value="1"/>
</dbReference>
<evidence type="ECO:0000259" key="6">
    <source>
        <dbReference type="PROSITE" id="PS50011"/>
    </source>
</evidence>
<keyword evidence="4" id="KW-0723">Serine/threonine-protein kinase</keyword>
<evidence type="ECO:0000256" key="5">
    <source>
        <dbReference type="SAM" id="Coils"/>
    </source>
</evidence>
<evidence type="ECO:0000313" key="7">
    <source>
        <dbReference type="EMBL" id="EGR34403.1"/>
    </source>
</evidence>
<dbReference type="GO" id="GO:0016787">
    <property type="term" value="F:hydrolase activity"/>
    <property type="evidence" value="ECO:0007669"/>
    <property type="project" value="UniProtKB-KW"/>
</dbReference>
<evidence type="ECO:0000256" key="3">
    <source>
        <dbReference type="PROSITE-ProRule" id="PRU10141"/>
    </source>
</evidence>
<dbReference type="PANTHER" id="PTHR44167">
    <property type="entry name" value="OVARIAN-SPECIFIC SERINE/THREONINE-PROTEIN KINASE LOK-RELATED"/>
    <property type="match status" value="1"/>
</dbReference>
<dbReference type="AlphaFoldDB" id="G0QK58"/>
<dbReference type="InterPro" id="IPR008271">
    <property type="entry name" value="Ser/Thr_kinase_AS"/>
</dbReference>
<dbReference type="STRING" id="857967.G0QK58"/>
<keyword evidence="1 3" id="KW-0547">Nucleotide-binding</keyword>
<keyword evidence="8" id="KW-1185">Reference proteome</keyword>
<dbReference type="GO" id="GO:0005524">
    <property type="term" value="F:ATP binding"/>
    <property type="evidence" value="ECO:0007669"/>
    <property type="project" value="UniProtKB-UniRule"/>
</dbReference>
<dbReference type="Proteomes" id="UP000008983">
    <property type="component" value="Unassembled WGS sequence"/>
</dbReference>
<dbReference type="GO" id="GO:0044773">
    <property type="term" value="P:mitotic DNA damage checkpoint signaling"/>
    <property type="evidence" value="ECO:0007669"/>
    <property type="project" value="TreeGrafter"/>
</dbReference>
<comment type="similarity">
    <text evidence="4">Belongs to the protein kinase superfamily.</text>
</comment>
<dbReference type="Pfam" id="PF00069">
    <property type="entry name" value="Pkinase"/>
    <property type="match status" value="1"/>
</dbReference>
<dbReference type="RefSeq" id="XP_004039707.1">
    <property type="nucleotide sequence ID" value="XM_004039659.1"/>
</dbReference>
<dbReference type="EC" id="3.6.3.32" evidence="7"/>
<accession>G0QK58</accession>
<dbReference type="OrthoDB" id="346907at2759"/>
<evidence type="ECO:0000256" key="4">
    <source>
        <dbReference type="RuleBase" id="RU000304"/>
    </source>
</evidence>
<dbReference type="InterPro" id="IPR017441">
    <property type="entry name" value="Protein_kinase_ATP_BS"/>
</dbReference>
<dbReference type="PANTHER" id="PTHR44167:SF24">
    <property type="entry name" value="SERINE_THREONINE-PROTEIN KINASE CHK2"/>
    <property type="match status" value="1"/>
</dbReference>
<keyword evidence="7" id="KW-0418">Kinase</keyword>
<dbReference type="GeneID" id="14910593"/>
<sequence length="403" mass="47107">MEEIQKSLEHENQDLEQFIKNNGVRIKSQTIQICSNIQEDSPQIDLLQKRRFTINRRRSFFTIKLPVNIKQNNIPSNQSFYQKYKIHKKLGDGSNSIVKLCSLVDKTALESRKYFAVKVFKMETINETLEIQREAQLLQKMNHINIIRFKELIYENNNKKAYLVLEYIQGSTLQQYIEKHQKITESEAFFIIRQVFEALSYLEQCEVTHNDIKPDNIMYNPETGRVTLIDFSTSRKIVKQNNLQTNLGTLNYKAPERLNNQHSNPKSDIWSTGIVLFYLLIGQLPFQDDLKGKIQQLEQISKQVNEELQQHIKELASLNNEKDQLGQVLNMKAQDVEKTLMNELIRLEDEMNRHITNQSSENLKIQSRISIIRADKVVLEETLANLTQRITDLEINVGIVAEK</sequence>
<dbReference type="SUPFAM" id="SSF56112">
    <property type="entry name" value="Protein kinase-like (PK-like)"/>
    <property type="match status" value="1"/>
</dbReference>
<dbReference type="eggNOG" id="KOG0588">
    <property type="taxonomic scope" value="Eukaryota"/>
</dbReference>
<dbReference type="GO" id="GO:0005634">
    <property type="term" value="C:nucleus"/>
    <property type="evidence" value="ECO:0007669"/>
    <property type="project" value="TreeGrafter"/>
</dbReference>
<keyword evidence="7" id="KW-0808">Transferase</keyword>
<feature type="domain" description="Protein kinase" evidence="6">
    <location>
        <begin position="84"/>
        <end position="340"/>
    </location>
</feature>
<evidence type="ECO:0000313" key="8">
    <source>
        <dbReference type="Proteomes" id="UP000008983"/>
    </source>
</evidence>
<feature type="coiled-coil region" evidence="5">
    <location>
        <begin position="287"/>
        <end position="396"/>
    </location>
</feature>